<keyword evidence="15" id="KW-1185">Reference proteome</keyword>
<dbReference type="Pfam" id="PF00876">
    <property type="entry name" value="Innexin"/>
    <property type="match status" value="1"/>
</dbReference>
<keyword evidence="5 12" id="KW-0812">Transmembrane</keyword>
<sequence>MIVSDNRSYESFEKNFIGLEPYNQSYYPRLFLILGFLWSIISINNFLSEQINNFRLRSLKQSIHQKSNENSLKFEPFLVLSWSKSFQIFFEPELIILIGITLKANILNYYFQRKFLTYGFLVLQYLCSDQSNESNPFTFVFPILSKCSIKLWGVSGTLINYDGQCILNFNFINCFTFTFIWFWYFVLFIGAIFSLLKKLTLLSSKHQRSKRIESALIQIGEDKSTNLILLKKMQRKSIDFRTFVTINYIIEHLEKSNAILVVKKIISLEQQEYETNESKNNNICETIF</sequence>
<reference evidence="15" key="1">
    <citation type="journal article" date="2020" name="PLoS Negl. Trop. Dis.">
        <title>High-quality nuclear genome for Sarcoptes scabiei-A critical resource for a neglected parasite.</title>
        <authorList>
            <person name="Korhonen P.K."/>
            <person name="Gasser R.B."/>
            <person name="Ma G."/>
            <person name="Wang T."/>
            <person name="Stroehlein A.J."/>
            <person name="Young N.D."/>
            <person name="Ang C.S."/>
            <person name="Fernando D.D."/>
            <person name="Lu H.C."/>
            <person name="Taylor S."/>
            <person name="Reynolds S.L."/>
            <person name="Mofiz E."/>
            <person name="Najaraj S.H."/>
            <person name="Gowda H."/>
            <person name="Madugundu A."/>
            <person name="Renuse S."/>
            <person name="Holt D."/>
            <person name="Pandey A."/>
            <person name="Papenfuss A.T."/>
            <person name="Fischer K."/>
        </authorList>
    </citation>
    <scope>NUCLEOTIDE SEQUENCE [LARGE SCALE GENOMIC DNA]</scope>
</reference>
<keyword evidence="7" id="KW-0965">Cell junction</keyword>
<evidence type="ECO:0000256" key="1">
    <source>
        <dbReference type="ARBA" id="ARBA00004610"/>
    </source>
</evidence>
<keyword evidence="8 12" id="KW-1133">Transmembrane helix</keyword>
<proteinExistence type="inferred from homology"/>
<evidence type="ECO:0000313" key="13">
    <source>
        <dbReference type="EMBL" id="KAF7495869.1"/>
    </source>
</evidence>
<dbReference type="PANTHER" id="PTHR11893:SF36">
    <property type="entry name" value="INNEXIN-5"/>
    <property type="match status" value="1"/>
</dbReference>
<evidence type="ECO:0000256" key="2">
    <source>
        <dbReference type="ARBA" id="ARBA00004651"/>
    </source>
</evidence>
<reference evidence="14" key="3">
    <citation type="submission" date="2022-06" db="UniProtKB">
        <authorList>
            <consortium name="EnsemblMetazoa"/>
        </authorList>
    </citation>
    <scope>IDENTIFICATION</scope>
</reference>
<dbReference type="PROSITE" id="PS51013">
    <property type="entry name" value="PANNEXIN"/>
    <property type="match status" value="1"/>
</dbReference>
<keyword evidence="6" id="KW-0303">Gap junction</keyword>
<comment type="subcellular location">
    <subcellularLocation>
        <location evidence="1">Cell junction</location>
        <location evidence="1">Gap junction</location>
    </subcellularLocation>
    <subcellularLocation>
        <location evidence="2 12">Cell membrane</location>
        <topology evidence="2 12">Multi-pass membrane protein</topology>
    </subcellularLocation>
</comment>
<keyword evidence="4" id="KW-1003">Cell membrane</keyword>
<dbReference type="EMBL" id="WVUK01000044">
    <property type="protein sequence ID" value="KAF7495869.1"/>
    <property type="molecule type" value="Genomic_DNA"/>
</dbReference>
<evidence type="ECO:0000256" key="4">
    <source>
        <dbReference type="ARBA" id="ARBA00022475"/>
    </source>
</evidence>
<dbReference type="GO" id="GO:0034220">
    <property type="term" value="P:monoatomic ion transmembrane transport"/>
    <property type="evidence" value="ECO:0007669"/>
    <property type="project" value="UniProtKB-KW"/>
</dbReference>
<reference evidence="13" key="2">
    <citation type="submission" date="2020-01" db="EMBL/GenBank/DDBJ databases">
        <authorList>
            <person name="Korhonen P.K.K."/>
            <person name="Guangxu M.G."/>
            <person name="Wang T.W."/>
            <person name="Stroehlein A.J.S."/>
            <person name="Young N.D."/>
            <person name="Ang C.-S.A."/>
            <person name="Fernando D.W.F."/>
            <person name="Lu H.L."/>
            <person name="Taylor S.T."/>
            <person name="Ehtesham M.E.M."/>
            <person name="Najaraj S.H.N."/>
            <person name="Harsha G.H.G."/>
            <person name="Madugundu A.M."/>
            <person name="Renuse S.R."/>
            <person name="Holt D.H."/>
            <person name="Pandey A.P."/>
            <person name="Papenfuss A.P."/>
            <person name="Gasser R.B.G."/>
            <person name="Fischer K.F."/>
        </authorList>
    </citation>
    <scope>NUCLEOTIDE SEQUENCE</scope>
    <source>
        <strain evidence="13">SSS_KF_BRIS2020</strain>
    </source>
</reference>
<dbReference type="EnsemblMetazoa" id="SSS_143s_mrna">
    <property type="protein sequence ID" value="KAF7495869.1"/>
    <property type="gene ID" value="SSS_143"/>
</dbReference>
<keyword evidence="9 12" id="KW-0406">Ion transport</keyword>
<dbReference type="AlphaFoldDB" id="A0A834VHS6"/>
<accession>A0A834VHS6</accession>
<dbReference type="GO" id="GO:0005243">
    <property type="term" value="F:gap junction channel activity"/>
    <property type="evidence" value="ECO:0007669"/>
    <property type="project" value="TreeGrafter"/>
</dbReference>
<organism evidence="13">
    <name type="scientific">Sarcoptes scabiei</name>
    <name type="common">Itch mite</name>
    <name type="synonym">Acarus scabiei</name>
    <dbReference type="NCBI Taxonomy" id="52283"/>
    <lineage>
        <taxon>Eukaryota</taxon>
        <taxon>Metazoa</taxon>
        <taxon>Ecdysozoa</taxon>
        <taxon>Arthropoda</taxon>
        <taxon>Chelicerata</taxon>
        <taxon>Arachnida</taxon>
        <taxon>Acari</taxon>
        <taxon>Acariformes</taxon>
        <taxon>Sarcoptiformes</taxon>
        <taxon>Astigmata</taxon>
        <taxon>Psoroptidia</taxon>
        <taxon>Sarcoptoidea</taxon>
        <taxon>Sarcoptidae</taxon>
        <taxon>Sarcoptinae</taxon>
        <taxon>Sarcoptes</taxon>
    </lineage>
</organism>
<evidence type="ECO:0000256" key="6">
    <source>
        <dbReference type="ARBA" id="ARBA00022868"/>
    </source>
</evidence>
<keyword evidence="3 12" id="KW-0813">Transport</keyword>
<evidence type="ECO:0000313" key="15">
    <source>
        <dbReference type="Proteomes" id="UP000070412"/>
    </source>
</evidence>
<evidence type="ECO:0000256" key="3">
    <source>
        <dbReference type="ARBA" id="ARBA00022448"/>
    </source>
</evidence>
<dbReference type="GO" id="GO:0005921">
    <property type="term" value="C:gap junction"/>
    <property type="evidence" value="ECO:0007669"/>
    <property type="project" value="UniProtKB-SubCell"/>
</dbReference>
<gene>
    <name evidence="13" type="primary">SSS_143g</name>
    <name evidence="12" type="synonym">inx</name>
    <name evidence="13" type="ORF">SSS_143</name>
</gene>
<comment type="similarity">
    <text evidence="12">Belongs to the pannexin family.</text>
</comment>
<evidence type="ECO:0000256" key="7">
    <source>
        <dbReference type="ARBA" id="ARBA00022949"/>
    </source>
</evidence>
<dbReference type="PANTHER" id="PTHR11893">
    <property type="entry name" value="INNEXIN"/>
    <property type="match status" value="1"/>
</dbReference>
<keyword evidence="11 12" id="KW-0407">Ion channel</keyword>
<evidence type="ECO:0000313" key="14">
    <source>
        <dbReference type="EnsemblMetazoa" id="KAF7495869.1"/>
    </source>
</evidence>
<protein>
    <recommendedName>
        <fullName evidence="12">Innexin</fullName>
    </recommendedName>
</protein>
<feature type="transmembrane region" description="Helical" evidence="12">
    <location>
        <begin position="177"/>
        <end position="196"/>
    </location>
</feature>
<dbReference type="GO" id="GO:0005886">
    <property type="term" value="C:plasma membrane"/>
    <property type="evidence" value="ECO:0007669"/>
    <property type="project" value="UniProtKB-SubCell"/>
</dbReference>
<keyword evidence="10 12" id="KW-0472">Membrane</keyword>
<dbReference type="Proteomes" id="UP000070412">
    <property type="component" value="Unassembled WGS sequence"/>
</dbReference>
<evidence type="ECO:0000256" key="12">
    <source>
        <dbReference type="RuleBase" id="RU010713"/>
    </source>
</evidence>
<dbReference type="InterPro" id="IPR000990">
    <property type="entry name" value="Innexin"/>
</dbReference>
<feature type="transmembrane region" description="Helical" evidence="12">
    <location>
        <begin position="26"/>
        <end position="47"/>
    </location>
</feature>
<name>A0A834VHS6_SARSC</name>
<evidence type="ECO:0000256" key="5">
    <source>
        <dbReference type="ARBA" id="ARBA00022692"/>
    </source>
</evidence>
<evidence type="ECO:0000256" key="8">
    <source>
        <dbReference type="ARBA" id="ARBA00022989"/>
    </source>
</evidence>
<comment type="function">
    <text evidence="12">Structural component of the gap junctions.</text>
</comment>
<evidence type="ECO:0000256" key="9">
    <source>
        <dbReference type="ARBA" id="ARBA00023065"/>
    </source>
</evidence>
<evidence type="ECO:0000256" key="10">
    <source>
        <dbReference type="ARBA" id="ARBA00023136"/>
    </source>
</evidence>
<comment type="caution">
    <text evidence="12">Lacks conserved residue(s) required for the propagation of feature annotation.</text>
</comment>
<evidence type="ECO:0000256" key="11">
    <source>
        <dbReference type="ARBA" id="ARBA00023303"/>
    </source>
</evidence>